<dbReference type="GO" id="GO:0003723">
    <property type="term" value="F:RNA binding"/>
    <property type="evidence" value="ECO:0007669"/>
    <property type="project" value="UniProtKB-KW"/>
</dbReference>
<accession>A0A2Z6REP4</accession>
<evidence type="ECO:0000256" key="1">
    <source>
        <dbReference type="RuleBase" id="RU363098"/>
    </source>
</evidence>
<dbReference type="InterPro" id="IPR007855">
    <property type="entry name" value="RDRP"/>
</dbReference>
<dbReference type="Pfam" id="PF05183">
    <property type="entry name" value="RdRP"/>
    <property type="match status" value="1"/>
</dbReference>
<keyword evidence="1" id="KW-0696">RNA-directed RNA polymerase</keyword>
<reference evidence="3 4" key="1">
    <citation type="submission" date="2017-11" db="EMBL/GenBank/DDBJ databases">
        <title>The genome of Rhizophagus clarus HR1 reveals common genetic basis of auxotrophy among arbuscular mycorrhizal fungi.</title>
        <authorList>
            <person name="Kobayashi Y."/>
        </authorList>
    </citation>
    <scope>NUCLEOTIDE SEQUENCE [LARGE SCALE GENOMIC DNA]</scope>
    <source>
        <strain evidence="3 4">HR1</strain>
    </source>
</reference>
<proteinExistence type="inferred from homology"/>
<dbReference type="GO" id="GO:0031380">
    <property type="term" value="C:nuclear RNA-directed RNA polymerase complex"/>
    <property type="evidence" value="ECO:0007669"/>
    <property type="project" value="TreeGrafter"/>
</dbReference>
<evidence type="ECO:0000259" key="2">
    <source>
        <dbReference type="Pfam" id="PF05183"/>
    </source>
</evidence>
<keyword evidence="4" id="KW-1185">Reference proteome</keyword>
<dbReference type="PANTHER" id="PTHR23079">
    <property type="entry name" value="RNA-DEPENDENT RNA POLYMERASE"/>
    <property type="match status" value="1"/>
</dbReference>
<dbReference type="Proteomes" id="UP000247702">
    <property type="component" value="Unassembled WGS sequence"/>
</dbReference>
<name>A0A2Z6REP4_9GLOM</name>
<comment type="similarity">
    <text evidence="1">Belongs to the RdRP family.</text>
</comment>
<feature type="domain" description="RDRP core" evidence="2">
    <location>
        <begin position="223"/>
        <end position="312"/>
    </location>
</feature>
<protein>
    <recommendedName>
        <fullName evidence="1">RNA-dependent RNA polymerase</fullName>
        <ecNumber evidence="1">2.7.7.48</ecNumber>
    </recommendedName>
</protein>
<comment type="catalytic activity">
    <reaction evidence="1">
        <text>RNA(n) + a ribonucleoside 5'-triphosphate = RNA(n+1) + diphosphate</text>
        <dbReference type="Rhea" id="RHEA:21248"/>
        <dbReference type="Rhea" id="RHEA-COMP:14527"/>
        <dbReference type="Rhea" id="RHEA-COMP:17342"/>
        <dbReference type="ChEBI" id="CHEBI:33019"/>
        <dbReference type="ChEBI" id="CHEBI:61557"/>
        <dbReference type="ChEBI" id="CHEBI:140395"/>
        <dbReference type="EC" id="2.7.7.48"/>
    </reaction>
</comment>
<keyword evidence="1" id="KW-0694">RNA-binding</keyword>
<dbReference type="STRING" id="94130.A0A2Z6REP4"/>
<keyword evidence="1" id="KW-0808">Transferase</keyword>
<evidence type="ECO:0000313" key="4">
    <source>
        <dbReference type="Proteomes" id="UP000247702"/>
    </source>
</evidence>
<sequence length="316" mass="37146">MGDYLQSGTFVSEAKFTQSVEFTINHQRRKIIVEFAAKEYQEKIRMFKLEINFKDLMNDIYSELDASQRRSRGSITIENKYPAKYWVLDESKKPKDRFNWCINDTWKRITEINTSNNDNEIPLFHQNNEQPVNGLSLVPRTSDISNTPLKIVNGSGHKHFNSFLYYLNNLLESLDILEGIYSRKKWIFDPLSYLRSELKNVKHEIEIQPRSYCGMVRKIVVASTTSYIITPTIETSNRVIRYFRDKKDHFLRVQFVDEALGKVGSSNDTVNLALYDKVYYTLHHGITIGDRHYEFLAFSASQLRDHSCWFFHQPVI</sequence>
<dbReference type="InterPro" id="IPR057596">
    <property type="entry name" value="RDRP_core"/>
</dbReference>
<dbReference type="AlphaFoldDB" id="A0A2Z6REP4"/>
<evidence type="ECO:0000313" key="3">
    <source>
        <dbReference type="EMBL" id="GBB90958.1"/>
    </source>
</evidence>
<dbReference type="GO" id="GO:0003968">
    <property type="term" value="F:RNA-directed RNA polymerase activity"/>
    <property type="evidence" value="ECO:0007669"/>
    <property type="project" value="UniProtKB-KW"/>
</dbReference>
<comment type="caution">
    <text evidence="3">The sequence shown here is derived from an EMBL/GenBank/DDBJ whole genome shotgun (WGS) entry which is preliminary data.</text>
</comment>
<organism evidence="3 4">
    <name type="scientific">Rhizophagus clarus</name>
    <dbReference type="NCBI Taxonomy" id="94130"/>
    <lineage>
        <taxon>Eukaryota</taxon>
        <taxon>Fungi</taxon>
        <taxon>Fungi incertae sedis</taxon>
        <taxon>Mucoromycota</taxon>
        <taxon>Glomeromycotina</taxon>
        <taxon>Glomeromycetes</taxon>
        <taxon>Glomerales</taxon>
        <taxon>Glomeraceae</taxon>
        <taxon>Rhizophagus</taxon>
    </lineage>
</organism>
<gene>
    <name evidence="3" type="ORF">RclHR1_18010004</name>
</gene>
<dbReference type="EC" id="2.7.7.48" evidence="1"/>
<dbReference type="PANTHER" id="PTHR23079:SF55">
    <property type="entry name" value="RNA-DIRECTED RNA POLYMERASE"/>
    <property type="match status" value="1"/>
</dbReference>
<dbReference type="EMBL" id="BEXD01000893">
    <property type="protein sequence ID" value="GBB90958.1"/>
    <property type="molecule type" value="Genomic_DNA"/>
</dbReference>
<dbReference type="GO" id="GO:0030422">
    <property type="term" value="P:siRNA processing"/>
    <property type="evidence" value="ECO:0007669"/>
    <property type="project" value="TreeGrafter"/>
</dbReference>
<keyword evidence="1" id="KW-0548">Nucleotidyltransferase</keyword>